<feature type="compositionally biased region" description="Basic residues" evidence="1">
    <location>
        <begin position="65"/>
        <end position="77"/>
    </location>
</feature>
<feature type="domain" description="DNA-binding protein H-NS-like C-terminal" evidence="2">
    <location>
        <begin position="71"/>
        <end position="116"/>
    </location>
</feature>
<gene>
    <name evidence="3" type="ORF">PL336_16950</name>
</gene>
<sequence>MVDKAELKAMSRKELEKLLNEVKKALAAAKARDHREAKKAASKAAAEFGFSLGDIAEPTSPTPAKTKRKAKTPKKPSKPAFANPSDKSQTWTGKGRQPNWYRDQIAAGATPEAMRISN</sequence>
<reference evidence="3" key="1">
    <citation type="submission" date="2023-01" db="EMBL/GenBank/DDBJ databases">
        <title>Comparative genomic analysis of cold water coral derived Sulfitobacter faviae: insights into their metabolism and habitat adaptation.</title>
        <authorList>
            <person name="Guo Y."/>
            <person name="Lin S."/>
            <person name="Huang Z."/>
            <person name="Tang K."/>
            <person name="Wang X."/>
        </authorList>
    </citation>
    <scope>NUCLEOTIDE SEQUENCE</scope>
    <source>
        <strain evidence="3">SCSIO W_1865</strain>
        <plasmid evidence="3">unnamed1</plasmid>
    </source>
</reference>
<dbReference type="RefSeq" id="WP_271690082.1">
    <property type="nucleotide sequence ID" value="NZ_CP116424.1"/>
</dbReference>
<evidence type="ECO:0000259" key="2">
    <source>
        <dbReference type="SMART" id="SM00528"/>
    </source>
</evidence>
<dbReference type="AlphaFoldDB" id="A0AAX3LTG0"/>
<dbReference type="EMBL" id="CP116424">
    <property type="protein sequence ID" value="WCE71942.1"/>
    <property type="molecule type" value="Genomic_DNA"/>
</dbReference>
<keyword evidence="3" id="KW-0614">Plasmid</keyword>
<evidence type="ECO:0000313" key="3">
    <source>
        <dbReference type="EMBL" id="WCE71942.1"/>
    </source>
</evidence>
<protein>
    <submittedName>
        <fullName evidence="3">H-NS histone family protein</fullName>
    </submittedName>
</protein>
<dbReference type="Pfam" id="PF00816">
    <property type="entry name" value="Histone_HNS"/>
    <property type="match status" value="1"/>
</dbReference>
<accession>A0AAX3LTG0</accession>
<dbReference type="Gene3D" id="4.10.430.10">
    <property type="entry name" value="Histone-like protein H-NS, C-terminal domain"/>
    <property type="match status" value="1"/>
</dbReference>
<feature type="region of interest" description="Disordered" evidence="1">
    <location>
        <begin position="50"/>
        <end position="118"/>
    </location>
</feature>
<evidence type="ECO:0000313" key="4">
    <source>
        <dbReference type="Proteomes" id="UP001210770"/>
    </source>
</evidence>
<dbReference type="SUPFAM" id="SSF81273">
    <property type="entry name" value="H-NS histone-like proteins"/>
    <property type="match status" value="1"/>
</dbReference>
<evidence type="ECO:0000256" key="1">
    <source>
        <dbReference type="SAM" id="MobiDB-lite"/>
    </source>
</evidence>
<dbReference type="Proteomes" id="UP001210770">
    <property type="component" value="Plasmid unnamed1"/>
</dbReference>
<dbReference type="InterPro" id="IPR027444">
    <property type="entry name" value="H-NS_C_dom"/>
</dbReference>
<dbReference type="SMART" id="SM00528">
    <property type="entry name" value="HNS"/>
    <property type="match status" value="1"/>
</dbReference>
<name>A0AAX3LTG0_9RHOB</name>
<dbReference type="InterPro" id="IPR037150">
    <property type="entry name" value="H-NS_C_dom_sf"/>
</dbReference>
<organism evidence="3 4">
    <name type="scientific">Sulfitobacter faviae</name>
    <dbReference type="NCBI Taxonomy" id="1775881"/>
    <lineage>
        <taxon>Bacteria</taxon>
        <taxon>Pseudomonadati</taxon>
        <taxon>Pseudomonadota</taxon>
        <taxon>Alphaproteobacteria</taxon>
        <taxon>Rhodobacterales</taxon>
        <taxon>Roseobacteraceae</taxon>
        <taxon>Sulfitobacter</taxon>
    </lineage>
</organism>
<dbReference type="GO" id="GO:0003677">
    <property type="term" value="F:DNA binding"/>
    <property type="evidence" value="ECO:0007669"/>
    <property type="project" value="InterPro"/>
</dbReference>
<geneLocation type="plasmid" evidence="3 4">
    <name>unnamed1</name>
</geneLocation>
<proteinExistence type="predicted"/>